<evidence type="ECO:0000256" key="1">
    <source>
        <dbReference type="SAM" id="Phobius"/>
    </source>
</evidence>
<feature type="transmembrane region" description="Helical" evidence="1">
    <location>
        <begin position="37"/>
        <end position="57"/>
    </location>
</feature>
<keyword evidence="3" id="KW-1185">Reference proteome</keyword>
<sequence length="183" mass="20761">MKLYNNNIRLAKKITIGTLISGLIFLLGYYFTYDQSLMIGGIFFGIGIFLIVLTILVSDLITANREKFSPKETSNTILWNIFTMVILVIFTIFGCKLANSSLIIVKNKSEETIKNVFITGCQNFEVGIIESKTTKMIRVDYAKNENNNCEIGIRYTTTDAMKDEILLADIKPYHGEKIVYTIE</sequence>
<evidence type="ECO:0000313" key="3">
    <source>
        <dbReference type="Proteomes" id="UP000608754"/>
    </source>
</evidence>
<organism evidence="2 3">
    <name type="scientific">Faecalibacter rhinopitheci</name>
    <dbReference type="NCBI Taxonomy" id="2779678"/>
    <lineage>
        <taxon>Bacteria</taxon>
        <taxon>Pseudomonadati</taxon>
        <taxon>Bacteroidota</taxon>
        <taxon>Flavobacteriia</taxon>
        <taxon>Flavobacteriales</taxon>
        <taxon>Weeksellaceae</taxon>
        <taxon>Faecalibacter</taxon>
    </lineage>
</organism>
<comment type="caution">
    <text evidence="2">The sequence shown here is derived from an EMBL/GenBank/DDBJ whole genome shotgun (WGS) entry which is preliminary data.</text>
</comment>
<keyword evidence="1" id="KW-0472">Membrane</keyword>
<feature type="transmembrane region" description="Helical" evidence="1">
    <location>
        <begin position="77"/>
        <end position="94"/>
    </location>
</feature>
<protein>
    <submittedName>
        <fullName evidence="2">Uncharacterized protein</fullName>
    </submittedName>
</protein>
<dbReference type="Proteomes" id="UP000608754">
    <property type="component" value="Unassembled WGS sequence"/>
</dbReference>
<dbReference type="RefSeq" id="WP_194182035.1">
    <property type="nucleotide sequence ID" value="NZ_JADGIK010000002.1"/>
</dbReference>
<keyword evidence="1" id="KW-1133">Transmembrane helix</keyword>
<gene>
    <name evidence="2" type="ORF">IM532_03335</name>
</gene>
<keyword evidence="1" id="KW-0812">Transmembrane</keyword>
<proteinExistence type="predicted"/>
<dbReference type="EMBL" id="JADGIK010000002">
    <property type="protein sequence ID" value="MBF0596501.1"/>
    <property type="molecule type" value="Genomic_DNA"/>
</dbReference>
<name>A0A8J7FUB2_9FLAO</name>
<dbReference type="AlphaFoldDB" id="A0A8J7FUB2"/>
<evidence type="ECO:0000313" key="2">
    <source>
        <dbReference type="EMBL" id="MBF0596501.1"/>
    </source>
</evidence>
<accession>A0A8J7FUB2</accession>
<reference evidence="2" key="1">
    <citation type="submission" date="2020-10" db="EMBL/GenBank/DDBJ databases">
        <authorList>
            <person name="Lu T."/>
            <person name="Wang Q."/>
            <person name="Han X."/>
        </authorList>
    </citation>
    <scope>NUCLEOTIDE SEQUENCE</scope>
    <source>
        <strain evidence="2">WQ 117</strain>
    </source>
</reference>
<feature type="transmembrane region" description="Helical" evidence="1">
    <location>
        <begin position="12"/>
        <end position="31"/>
    </location>
</feature>